<dbReference type="InterPro" id="IPR050291">
    <property type="entry name" value="CDF_Transporter"/>
</dbReference>
<keyword evidence="11" id="KW-1185">Reference proteome</keyword>
<feature type="domain" description="Cation efflux protein cytoplasmic" evidence="9">
    <location>
        <begin position="212"/>
        <end position="288"/>
    </location>
</feature>
<keyword evidence="6 7" id="KW-0472">Membrane</keyword>
<dbReference type="InterPro" id="IPR027470">
    <property type="entry name" value="Cation_efflux_CTD"/>
</dbReference>
<dbReference type="InterPro" id="IPR027469">
    <property type="entry name" value="Cation_efflux_TMD_sf"/>
</dbReference>
<evidence type="ECO:0000256" key="7">
    <source>
        <dbReference type="SAM" id="Phobius"/>
    </source>
</evidence>
<dbReference type="GO" id="GO:0016020">
    <property type="term" value="C:membrane"/>
    <property type="evidence" value="ECO:0007669"/>
    <property type="project" value="UniProtKB-SubCell"/>
</dbReference>
<protein>
    <submittedName>
        <fullName evidence="10">Cation transporter</fullName>
    </submittedName>
</protein>
<comment type="subcellular location">
    <subcellularLocation>
        <location evidence="1">Membrane</location>
        <topology evidence="1">Multi-pass membrane protein</topology>
    </subcellularLocation>
</comment>
<evidence type="ECO:0000313" key="11">
    <source>
        <dbReference type="Proteomes" id="UP000774750"/>
    </source>
</evidence>
<dbReference type="Proteomes" id="UP000774750">
    <property type="component" value="Unassembled WGS sequence"/>
</dbReference>
<proteinExistence type="inferred from homology"/>
<dbReference type="PANTHER" id="PTHR43840:SF15">
    <property type="entry name" value="MITOCHONDRIAL METAL TRANSPORTER 1-RELATED"/>
    <property type="match status" value="1"/>
</dbReference>
<dbReference type="InterPro" id="IPR036837">
    <property type="entry name" value="Cation_efflux_CTD_sf"/>
</dbReference>
<evidence type="ECO:0000259" key="9">
    <source>
        <dbReference type="Pfam" id="PF16916"/>
    </source>
</evidence>
<dbReference type="EMBL" id="JACJKY010000016">
    <property type="protein sequence ID" value="MBM6921444.1"/>
    <property type="molecule type" value="Genomic_DNA"/>
</dbReference>
<keyword evidence="5 7" id="KW-1133">Transmembrane helix</keyword>
<dbReference type="Gene3D" id="3.30.70.1350">
    <property type="entry name" value="Cation efflux protein, cytoplasmic domain"/>
    <property type="match status" value="1"/>
</dbReference>
<feature type="domain" description="Cation efflux protein transmembrane" evidence="8">
    <location>
        <begin position="15"/>
        <end position="205"/>
    </location>
</feature>
<dbReference type="Pfam" id="PF16916">
    <property type="entry name" value="ZT_dimer"/>
    <property type="match status" value="1"/>
</dbReference>
<evidence type="ECO:0000259" key="8">
    <source>
        <dbReference type="Pfam" id="PF01545"/>
    </source>
</evidence>
<evidence type="ECO:0000256" key="1">
    <source>
        <dbReference type="ARBA" id="ARBA00004141"/>
    </source>
</evidence>
<evidence type="ECO:0000313" key="10">
    <source>
        <dbReference type="EMBL" id="MBM6921444.1"/>
    </source>
</evidence>
<accession>A0A939BDT4</accession>
<evidence type="ECO:0000256" key="2">
    <source>
        <dbReference type="ARBA" id="ARBA00008114"/>
    </source>
</evidence>
<evidence type="ECO:0000256" key="6">
    <source>
        <dbReference type="ARBA" id="ARBA00023136"/>
    </source>
</evidence>
<dbReference type="GO" id="GO:0008324">
    <property type="term" value="F:monoatomic cation transmembrane transporter activity"/>
    <property type="evidence" value="ECO:0007669"/>
    <property type="project" value="InterPro"/>
</dbReference>
<feature type="transmembrane region" description="Helical" evidence="7">
    <location>
        <begin position="112"/>
        <end position="136"/>
    </location>
</feature>
<dbReference type="SUPFAM" id="SSF161111">
    <property type="entry name" value="Cation efflux protein transmembrane domain-like"/>
    <property type="match status" value="1"/>
</dbReference>
<organism evidence="10 11">
    <name type="scientific">Merdimmobilis hominis</name>
    <dbReference type="NCBI Taxonomy" id="2897707"/>
    <lineage>
        <taxon>Bacteria</taxon>
        <taxon>Bacillati</taxon>
        <taxon>Bacillota</taxon>
        <taxon>Clostridia</taxon>
        <taxon>Eubacteriales</taxon>
        <taxon>Oscillospiraceae</taxon>
        <taxon>Merdimmobilis</taxon>
    </lineage>
</organism>
<name>A0A939BDT4_9FIRM</name>
<dbReference type="InterPro" id="IPR002524">
    <property type="entry name" value="Cation_efflux"/>
</dbReference>
<dbReference type="SUPFAM" id="SSF160240">
    <property type="entry name" value="Cation efflux protein cytoplasmic domain-like"/>
    <property type="match status" value="1"/>
</dbReference>
<dbReference type="NCBIfam" id="TIGR01297">
    <property type="entry name" value="CDF"/>
    <property type="match status" value="1"/>
</dbReference>
<feature type="transmembrane region" description="Helical" evidence="7">
    <location>
        <begin position="48"/>
        <end position="66"/>
    </location>
</feature>
<dbReference type="Pfam" id="PF01545">
    <property type="entry name" value="Cation_efflux"/>
    <property type="match status" value="1"/>
</dbReference>
<dbReference type="AlphaFoldDB" id="A0A939BDT4"/>
<keyword evidence="3" id="KW-0813">Transport</keyword>
<dbReference type="InterPro" id="IPR058533">
    <property type="entry name" value="Cation_efflux_TM"/>
</dbReference>
<sequence>MEPKAIAMRVSVNTIIVNAVLSAFKLLAGIFAGSAAMISDAVHSASDVFSTIIVMVGVHISAKAPDDEHPYGHERMECVAAILLSCVLALTGLGIGYSGIQSLMNSAQTPLAAPGMLALVAAVLSIVIKEGMYWYTRNAAKKIRSDALMADAWHHRSDAFSSVGSLIGIAGARLGLPILDPIAAIVISIFILKASYDIFKDGIDKMVDKACPEEVIAPIREMVLGVKGVAGIDLFKTRMFGARYYVDLEITADGSLTLSEAHHIAETVHAEIEHHFPDVKHCMVHVNPVHS</sequence>
<dbReference type="Gene3D" id="1.20.1510.10">
    <property type="entry name" value="Cation efflux protein transmembrane domain"/>
    <property type="match status" value="1"/>
</dbReference>
<comment type="caution">
    <text evidence="10">The sequence shown here is derived from an EMBL/GenBank/DDBJ whole genome shotgun (WGS) entry which is preliminary data.</text>
</comment>
<gene>
    <name evidence="10" type="ORF">H6A12_09785</name>
</gene>
<feature type="transmembrane region" description="Helical" evidence="7">
    <location>
        <begin position="12"/>
        <end position="36"/>
    </location>
</feature>
<evidence type="ECO:0000256" key="3">
    <source>
        <dbReference type="ARBA" id="ARBA00022448"/>
    </source>
</evidence>
<reference evidence="10" key="1">
    <citation type="submission" date="2020-08" db="EMBL/GenBank/DDBJ databases">
        <authorList>
            <person name="Cejkova D."/>
            <person name="Kubasova T."/>
            <person name="Jahodarova E."/>
            <person name="Rychlik I."/>
        </authorList>
    </citation>
    <scope>NUCLEOTIDE SEQUENCE</scope>
    <source>
        <strain evidence="10">An559</strain>
    </source>
</reference>
<comment type="similarity">
    <text evidence="2">Belongs to the cation diffusion facilitator (CDF) transporter (TC 2.A.4) family.</text>
</comment>
<keyword evidence="4 7" id="KW-0812">Transmembrane</keyword>
<evidence type="ECO:0000256" key="4">
    <source>
        <dbReference type="ARBA" id="ARBA00022692"/>
    </source>
</evidence>
<reference evidence="10" key="2">
    <citation type="journal article" date="2021" name="Sci. Rep.">
        <title>The distribution of antibiotic resistance genes in chicken gut microbiota commensals.</title>
        <authorList>
            <person name="Juricova H."/>
            <person name="Matiasovicova J."/>
            <person name="Kubasova T."/>
            <person name="Cejkova D."/>
            <person name="Rychlik I."/>
        </authorList>
    </citation>
    <scope>NUCLEOTIDE SEQUENCE</scope>
    <source>
        <strain evidence="10">An559</strain>
    </source>
</reference>
<feature type="transmembrane region" description="Helical" evidence="7">
    <location>
        <begin position="78"/>
        <end position="100"/>
    </location>
</feature>
<evidence type="ECO:0000256" key="5">
    <source>
        <dbReference type="ARBA" id="ARBA00022989"/>
    </source>
</evidence>
<dbReference type="PANTHER" id="PTHR43840">
    <property type="entry name" value="MITOCHONDRIAL METAL TRANSPORTER 1-RELATED"/>
    <property type="match status" value="1"/>
</dbReference>
<dbReference type="FunFam" id="1.20.1510.10:FF:000006">
    <property type="entry name" value="Divalent cation efflux transporter"/>
    <property type="match status" value="1"/>
</dbReference>